<evidence type="ECO:0000313" key="2">
    <source>
        <dbReference type="EMBL" id="KDR74761.1"/>
    </source>
</evidence>
<dbReference type="HOGENOM" id="CLU_046025_16_0_1"/>
<feature type="transmembrane region" description="Helical" evidence="1">
    <location>
        <begin position="90"/>
        <end position="109"/>
    </location>
</feature>
<reference evidence="3" key="1">
    <citation type="journal article" date="2014" name="Proc. Natl. Acad. Sci. U.S.A.">
        <title>Extensive sampling of basidiomycete genomes demonstrates inadequacy of the white-rot/brown-rot paradigm for wood decay fungi.</title>
        <authorList>
            <person name="Riley R."/>
            <person name="Salamov A.A."/>
            <person name="Brown D.W."/>
            <person name="Nagy L.G."/>
            <person name="Floudas D."/>
            <person name="Held B.W."/>
            <person name="Levasseur A."/>
            <person name="Lombard V."/>
            <person name="Morin E."/>
            <person name="Otillar R."/>
            <person name="Lindquist E.A."/>
            <person name="Sun H."/>
            <person name="LaButti K.M."/>
            <person name="Schmutz J."/>
            <person name="Jabbour D."/>
            <person name="Luo H."/>
            <person name="Baker S.E."/>
            <person name="Pisabarro A.G."/>
            <person name="Walton J.D."/>
            <person name="Blanchette R.A."/>
            <person name="Henrissat B."/>
            <person name="Martin F."/>
            <person name="Cullen D."/>
            <person name="Hibbett D.S."/>
            <person name="Grigoriev I.V."/>
        </authorList>
    </citation>
    <scope>NUCLEOTIDE SEQUENCE [LARGE SCALE GENOMIC DNA]</scope>
    <source>
        <strain evidence="3">CBS 339.88</strain>
    </source>
</reference>
<protein>
    <recommendedName>
        <fullName evidence="4">Integral membrane protein</fullName>
    </recommendedName>
</protein>
<dbReference type="PANTHER" id="PTHR40465:SF1">
    <property type="entry name" value="DUF6534 DOMAIN-CONTAINING PROTEIN"/>
    <property type="match status" value="1"/>
</dbReference>
<sequence length="192" mass="21553">MELASFNPYNTLGALFVGVLISCSLFGIVIVQTYIYYTRFPDDRMYLKLMVGQILLCELGHCICVCHAVFHLAVNEYGNVLALSQMPRSLEGAIALSGIIGTVFQVFFVERVRIISGRLWIPLLCWTMSVVRCALTFVVTAEARKMHTVAEFVSGWKWLCAFVLAIGSAVDLFIALSLSYYLNTQKGKTFRR</sequence>
<evidence type="ECO:0008006" key="4">
    <source>
        <dbReference type="Google" id="ProtNLM"/>
    </source>
</evidence>
<feature type="transmembrane region" description="Helical" evidence="1">
    <location>
        <begin position="121"/>
        <end position="141"/>
    </location>
</feature>
<gene>
    <name evidence="2" type="ORF">GALMADRAFT_70137</name>
</gene>
<name>A0A067SV44_GALM3</name>
<keyword evidence="3" id="KW-1185">Reference proteome</keyword>
<accession>A0A067SV44</accession>
<keyword evidence="1" id="KW-0812">Transmembrane</keyword>
<keyword evidence="1" id="KW-0472">Membrane</keyword>
<keyword evidence="1" id="KW-1133">Transmembrane helix</keyword>
<dbReference type="Proteomes" id="UP000027222">
    <property type="component" value="Unassembled WGS sequence"/>
</dbReference>
<feature type="transmembrane region" description="Helical" evidence="1">
    <location>
        <begin position="161"/>
        <end position="182"/>
    </location>
</feature>
<evidence type="ECO:0000313" key="3">
    <source>
        <dbReference type="Proteomes" id="UP000027222"/>
    </source>
</evidence>
<evidence type="ECO:0000256" key="1">
    <source>
        <dbReference type="SAM" id="Phobius"/>
    </source>
</evidence>
<feature type="transmembrane region" description="Helical" evidence="1">
    <location>
        <begin position="12"/>
        <end position="37"/>
    </location>
</feature>
<dbReference type="OrthoDB" id="2535105at2759"/>
<dbReference type="AlphaFoldDB" id="A0A067SV44"/>
<organism evidence="2 3">
    <name type="scientific">Galerina marginata (strain CBS 339.88)</name>
    <dbReference type="NCBI Taxonomy" id="685588"/>
    <lineage>
        <taxon>Eukaryota</taxon>
        <taxon>Fungi</taxon>
        <taxon>Dikarya</taxon>
        <taxon>Basidiomycota</taxon>
        <taxon>Agaricomycotina</taxon>
        <taxon>Agaricomycetes</taxon>
        <taxon>Agaricomycetidae</taxon>
        <taxon>Agaricales</taxon>
        <taxon>Agaricineae</taxon>
        <taxon>Strophariaceae</taxon>
        <taxon>Galerina</taxon>
    </lineage>
</organism>
<dbReference type="STRING" id="685588.A0A067SV44"/>
<proteinExistence type="predicted"/>
<dbReference type="PANTHER" id="PTHR40465">
    <property type="entry name" value="CHROMOSOME 1, WHOLE GENOME SHOTGUN SEQUENCE"/>
    <property type="match status" value="1"/>
</dbReference>
<feature type="transmembrane region" description="Helical" evidence="1">
    <location>
        <begin position="49"/>
        <end position="70"/>
    </location>
</feature>
<dbReference type="EMBL" id="KL142382">
    <property type="protein sequence ID" value="KDR74761.1"/>
    <property type="molecule type" value="Genomic_DNA"/>
</dbReference>